<dbReference type="EMBL" id="BONZ01000109">
    <property type="protein sequence ID" value="GIH20919.1"/>
    <property type="molecule type" value="Genomic_DNA"/>
</dbReference>
<reference evidence="1" key="1">
    <citation type="submission" date="2021-01" db="EMBL/GenBank/DDBJ databases">
        <title>Whole genome shotgun sequence of Rugosimonospora africana NBRC 104875.</title>
        <authorList>
            <person name="Komaki H."/>
            <person name="Tamura T."/>
        </authorList>
    </citation>
    <scope>NUCLEOTIDE SEQUENCE</scope>
    <source>
        <strain evidence="1">NBRC 104875</strain>
    </source>
</reference>
<dbReference type="InterPro" id="IPR036894">
    <property type="entry name" value="YbaB-like_sf"/>
</dbReference>
<protein>
    <recommendedName>
        <fullName evidence="3">YbaB/EbfC DNA-binding family protein</fullName>
    </recommendedName>
</protein>
<name>A0A8J3VWG5_9ACTN</name>
<sequence>MALLRDLLRIVTITGRSPDRSVTVTAEGSPARIDVSLAPGCSRKHSEQSFERQINGAIRVAMLAYRQHLTRAWEQAAGIAEEHT</sequence>
<dbReference type="AlphaFoldDB" id="A0A8J3VWG5"/>
<proteinExistence type="predicted"/>
<evidence type="ECO:0000313" key="2">
    <source>
        <dbReference type="Proteomes" id="UP000642748"/>
    </source>
</evidence>
<dbReference type="Gene3D" id="3.30.1310.10">
    <property type="entry name" value="Nucleoid-associated protein YbaB-like domain"/>
    <property type="match status" value="1"/>
</dbReference>
<dbReference type="Proteomes" id="UP000642748">
    <property type="component" value="Unassembled WGS sequence"/>
</dbReference>
<evidence type="ECO:0008006" key="3">
    <source>
        <dbReference type="Google" id="ProtNLM"/>
    </source>
</evidence>
<keyword evidence="2" id="KW-1185">Reference proteome</keyword>
<evidence type="ECO:0000313" key="1">
    <source>
        <dbReference type="EMBL" id="GIH20919.1"/>
    </source>
</evidence>
<organism evidence="1 2">
    <name type="scientific">Rugosimonospora africana</name>
    <dbReference type="NCBI Taxonomy" id="556532"/>
    <lineage>
        <taxon>Bacteria</taxon>
        <taxon>Bacillati</taxon>
        <taxon>Actinomycetota</taxon>
        <taxon>Actinomycetes</taxon>
        <taxon>Micromonosporales</taxon>
        <taxon>Micromonosporaceae</taxon>
        <taxon>Rugosimonospora</taxon>
    </lineage>
</organism>
<gene>
    <name evidence="1" type="ORF">Raf01_90910</name>
</gene>
<dbReference type="RefSeq" id="WP_203924328.1">
    <property type="nucleotide sequence ID" value="NZ_BONZ01000109.1"/>
</dbReference>
<comment type="caution">
    <text evidence="1">The sequence shown here is derived from an EMBL/GenBank/DDBJ whole genome shotgun (WGS) entry which is preliminary data.</text>
</comment>
<accession>A0A8J3VWG5</accession>